<accession>A0A0F9T133</accession>
<gene>
    <name evidence="1" type="ORF">LCGC14_0385830</name>
</gene>
<proteinExistence type="predicted"/>
<dbReference type="AlphaFoldDB" id="A0A0F9T133"/>
<dbReference type="EMBL" id="LAZR01000318">
    <property type="protein sequence ID" value="KKN74955.1"/>
    <property type="molecule type" value="Genomic_DNA"/>
</dbReference>
<sequence length="37" mass="4543">MRYYPETGEFRKDSKARVKILEDRWISFMYILGAEDK</sequence>
<organism evidence="1">
    <name type="scientific">marine sediment metagenome</name>
    <dbReference type="NCBI Taxonomy" id="412755"/>
    <lineage>
        <taxon>unclassified sequences</taxon>
        <taxon>metagenomes</taxon>
        <taxon>ecological metagenomes</taxon>
    </lineage>
</organism>
<name>A0A0F9T133_9ZZZZ</name>
<comment type="caution">
    <text evidence="1">The sequence shown here is derived from an EMBL/GenBank/DDBJ whole genome shotgun (WGS) entry which is preliminary data.</text>
</comment>
<protein>
    <submittedName>
        <fullName evidence="1">Uncharacterized protein</fullName>
    </submittedName>
</protein>
<evidence type="ECO:0000313" key="1">
    <source>
        <dbReference type="EMBL" id="KKN74955.1"/>
    </source>
</evidence>
<reference evidence="1" key="1">
    <citation type="journal article" date="2015" name="Nature">
        <title>Complex archaea that bridge the gap between prokaryotes and eukaryotes.</title>
        <authorList>
            <person name="Spang A."/>
            <person name="Saw J.H."/>
            <person name="Jorgensen S.L."/>
            <person name="Zaremba-Niedzwiedzka K."/>
            <person name="Martijn J."/>
            <person name="Lind A.E."/>
            <person name="van Eijk R."/>
            <person name="Schleper C."/>
            <person name="Guy L."/>
            <person name="Ettema T.J."/>
        </authorList>
    </citation>
    <scope>NUCLEOTIDE SEQUENCE</scope>
</reference>